<evidence type="ECO:0000259" key="10">
    <source>
        <dbReference type="PROSITE" id="PS50112"/>
    </source>
</evidence>
<evidence type="ECO:0000259" key="9">
    <source>
        <dbReference type="PROSITE" id="PS50110"/>
    </source>
</evidence>
<feature type="transmembrane region" description="Helical" evidence="7">
    <location>
        <begin position="7"/>
        <end position="25"/>
    </location>
</feature>
<sequence>MSEPWHLKVAVALVATAAAALVLSVPADTAWWWRLVIVLAVAAMAVALIIVMMDRLWDTQRSQAQEREKRFTSLLSIAADAYLELDREGQVRRLALRDRRGQFHDAPVHAPCVLWLWPGLQMSADDAASLQAKLAAREPVRELPLQLTLPGQTKPRTMMLGIEPRDDGTGKVLGFWGVLRDASAEVEARQALDATELRYQDLFRWIPSAVVLHQSGKVLEANPAALALFGYADLAEMQRRPLLHAYPPEEAARVHARQSTLEQLPVGQGLPTVQYRLKPAPDRELHVRVASARVQTPTGPAALSIYTDDTQRQQAEMAVQRSSALLSQLVEIAPDVITLTDLQTGRFTMVNPTFCRLTGYAEDEVLGRTALDLQLWARPEDREALVERVKTQQSVQGMAAVFRTKDGRFMAMLMSAARFKMEGRDYLVIYSRDVSAAEEARLLHEAVLQTALIGIFVTRHQRIVLANPRFEEMMGWAGGELLGEHASVLAPSIEDYEALSQVVAPPLRAGERVDVERVFQRRDGSRFLCHLFGKALNPLQPGAGGTLWLAEDVTEQRHVQQALAKARDDAEGANRAKSAFLANTSHEIRTPLNALLGLARLARSPELDEPRRRQYIEQISESAETLSGILTDILDLSKIEAGKMHIEHRVFDLHELLSNLEQAYGALADTKGLVFTGECGVDLPGVVQGDPVRLRQILSNFLNNALKFTSHGQIRLRAVSLTAERLRFEVIDTGPGISPDIQERLFNPFTQADNSTTRRVGGTGLGLSICRQLARAMGGEVGVSSVPDQGSCFWVELPLPQGSADDLDIGTSGFGVDPINGARVLMVEDNPVNMMISVAMLEEWGVQVAQAVDGRAAIEAVQHAVDEGMPFDAVLMDVQMPSMGGHEATLLLRRRFSKEQLPIIALTAAALVSERNQALAAGMNDFLTKPIDAQRLRHTLVRLLAHRGGGGPPPREDRVVIS</sequence>
<dbReference type="SUPFAM" id="SSF55785">
    <property type="entry name" value="PYP-like sensor domain (PAS domain)"/>
    <property type="match status" value="3"/>
</dbReference>
<dbReference type="InterPro" id="IPR036097">
    <property type="entry name" value="HisK_dim/P_sf"/>
</dbReference>
<keyword evidence="7" id="KW-0472">Membrane</keyword>
<dbReference type="InterPro" id="IPR004358">
    <property type="entry name" value="Sig_transdc_His_kin-like_C"/>
</dbReference>
<comment type="catalytic activity">
    <reaction evidence="1">
        <text>ATP + protein L-histidine = ADP + protein N-phospho-L-histidine.</text>
        <dbReference type="EC" id="2.7.13.3"/>
    </reaction>
</comment>
<feature type="domain" description="PAC" evidence="11">
    <location>
        <begin position="513"/>
        <end position="565"/>
    </location>
</feature>
<dbReference type="Pfam" id="PF00512">
    <property type="entry name" value="HisKA"/>
    <property type="match status" value="1"/>
</dbReference>
<dbReference type="CDD" id="cd00082">
    <property type="entry name" value="HisKA"/>
    <property type="match status" value="1"/>
</dbReference>
<dbReference type="SMART" id="SM00387">
    <property type="entry name" value="HATPase_c"/>
    <property type="match status" value="1"/>
</dbReference>
<dbReference type="PROSITE" id="PS50112">
    <property type="entry name" value="PAS"/>
    <property type="match status" value="1"/>
</dbReference>
<comment type="caution">
    <text evidence="12">The sequence shown here is derived from an EMBL/GenBank/DDBJ whole genome shotgun (WGS) entry which is preliminary data.</text>
</comment>
<keyword evidence="4" id="KW-0808">Transferase</keyword>
<feature type="domain" description="Histidine kinase" evidence="8">
    <location>
        <begin position="583"/>
        <end position="801"/>
    </location>
</feature>
<dbReference type="Pfam" id="PF00072">
    <property type="entry name" value="Response_reg"/>
    <property type="match status" value="1"/>
</dbReference>
<dbReference type="SUPFAM" id="SSF52172">
    <property type="entry name" value="CheY-like"/>
    <property type="match status" value="1"/>
</dbReference>
<reference evidence="12 13" key="1">
    <citation type="submission" date="2021-04" db="EMBL/GenBank/DDBJ databases">
        <title>The genome sequence of type strain Ideonella paludis KCTC 32238.</title>
        <authorList>
            <person name="Liu Y."/>
        </authorList>
    </citation>
    <scope>NUCLEOTIDE SEQUENCE [LARGE SCALE GENOMIC DNA]</scope>
    <source>
        <strain evidence="12 13">KCTC 32238</strain>
    </source>
</reference>
<evidence type="ECO:0000256" key="7">
    <source>
        <dbReference type="SAM" id="Phobius"/>
    </source>
</evidence>
<dbReference type="Gene3D" id="3.40.50.2300">
    <property type="match status" value="1"/>
</dbReference>
<keyword evidence="5" id="KW-0418">Kinase</keyword>
<dbReference type="Gene3D" id="3.30.450.20">
    <property type="entry name" value="PAS domain"/>
    <property type="match status" value="4"/>
</dbReference>
<dbReference type="CDD" id="cd00130">
    <property type="entry name" value="PAS"/>
    <property type="match status" value="3"/>
</dbReference>
<evidence type="ECO:0000313" key="13">
    <source>
        <dbReference type="Proteomes" id="UP000672097"/>
    </source>
</evidence>
<dbReference type="Pfam" id="PF02518">
    <property type="entry name" value="HATPase_c"/>
    <property type="match status" value="1"/>
</dbReference>
<keyword evidence="7" id="KW-0812">Transmembrane</keyword>
<dbReference type="CDD" id="cd16922">
    <property type="entry name" value="HATPase_EvgS-ArcB-TorS-like"/>
    <property type="match status" value="1"/>
</dbReference>
<dbReference type="InterPro" id="IPR003594">
    <property type="entry name" value="HATPase_dom"/>
</dbReference>
<gene>
    <name evidence="12" type="ORF">KAK11_01980</name>
</gene>
<dbReference type="SMART" id="SM00388">
    <property type="entry name" value="HisKA"/>
    <property type="match status" value="1"/>
</dbReference>
<dbReference type="CDD" id="cd17546">
    <property type="entry name" value="REC_hyHK_CKI1_RcsC-like"/>
    <property type="match status" value="1"/>
</dbReference>
<dbReference type="InterPro" id="IPR000700">
    <property type="entry name" value="PAS-assoc_C"/>
</dbReference>
<keyword evidence="3 6" id="KW-0597">Phosphoprotein</keyword>
<dbReference type="InterPro" id="IPR005467">
    <property type="entry name" value="His_kinase_dom"/>
</dbReference>
<dbReference type="InterPro" id="IPR035965">
    <property type="entry name" value="PAS-like_dom_sf"/>
</dbReference>
<dbReference type="InterPro" id="IPR036890">
    <property type="entry name" value="HATPase_C_sf"/>
</dbReference>
<dbReference type="EC" id="2.7.13.3" evidence="2"/>
<evidence type="ECO:0000256" key="6">
    <source>
        <dbReference type="PROSITE-ProRule" id="PRU00169"/>
    </source>
</evidence>
<feature type="transmembrane region" description="Helical" evidence="7">
    <location>
        <begin position="31"/>
        <end position="53"/>
    </location>
</feature>
<feature type="domain" description="Response regulatory" evidence="9">
    <location>
        <begin position="823"/>
        <end position="944"/>
    </location>
</feature>
<dbReference type="SUPFAM" id="SSF55874">
    <property type="entry name" value="ATPase domain of HSP90 chaperone/DNA topoisomerase II/histidine kinase"/>
    <property type="match status" value="1"/>
</dbReference>
<dbReference type="SMART" id="SM00448">
    <property type="entry name" value="REC"/>
    <property type="match status" value="1"/>
</dbReference>
<evidence type="ECO:0000259" key="8">
    <source>
        <dbReference type="PROSITE" id="PS50109"/>
    </source>
</evidence>
<dbReference type="InterPro" id="IPR011006">
    <property type="entry name" value="CheY-like_superfamily"/>
</dbReference>
<keyword evidence="7" id="KW-1133">Transmembrane helix</keyword>
<dbReference type="PANTHER" id="PTHR43047:SF64">
    <property type="entry name" value="HISTIDINE KINASE CONTAINING CHEY-HOMOLOGOUS RECEIVER DOMAIN AND PAS DOMAIN-RELATED"/>
    <property type="match status" value="1"/>
</dbReference>
<accession>A0ABS5DSP3</accession>
<evidence type="ECO:0000256" key="2">
    <source>
        <dbReference type="ARBA" id="ARBA00012438"/>
    </source>
</evidence>
<dbReference type="NCBIfam" id="TIGR00229">
    <property type="entry name" value="sensory_box"/>
    <property type="match status" value="3"/>
</dbReference>
<evidence type="ECO:0000256" key="3">
    <source>
        <dbReference type="ARBA" id="ARBA00022553"/>
    </source>
</evidence>
<dbReference type="RefSeq" id="WP_210805611.1">
    <property type="nucleotide sequence ID" value="NZ_JAGQDG010000001.1"/>
</dbReference>
<dbReference type="SUPFAM" id="SSF47384">
    <property type="entry name" value="Homodimeric domain of signal transducing histidine kinase"/>
    <property type="match status" value="1"/>
</dbReference>
<organism evidence="12 13">
    <name type="scientific">Ideonella paludis</name>
    <dbReference type="NCBI Taxonomy" id="1233411"/>
    <lineage>
        <taxon>Bacteria</taxon>
        <taxon>Pseudomonadati</taxon>
        <taxon>Pseudomonadota</taxon>
        <taxon>Betaproteobacteria</taxon>
        <taxon>Burkholderiales</taxon>
        <taxon>Sphaerotilaceae</taxon>
        <taxon>Ideonella</taxon>
    </lineage>
</organism>
<dbReference type="EMBL" id="JAGQDG010000001">
    <property type="protein sequence ID" value="MBQ0934079.1"/>
    <property type="molecule type" value="Genomic_DNA"/>
</dbReference>
<dbReference type="Gene3D" id="1.10.287.130">
    <property type="match status" value="1"/>
</dbReference>
<dbReference type="SMART" id="SM00091">
    <property type="entry name" value="PAS"/>
    <property type="match status" value="3"/>
</dbReference>
<keyword evidence="13" id="KW-1185">Reference proteome</keyword>
<dbReference type="InterPro" id="IPR001789">
    <property type="entry name" value="Sig_transdc_resp-reg_receiver"/>
</dbReference>
<evidence type="ECO:0000259" key="11">
    <source>
        <dbReference type="PROSITE" id="PS50113"/>
    </source>
</evidence>
<dbReference type="InterPro" id="IPR013767">
    <property type="entry name" value="PAS_fold"/>
</dbReference>
<dbReference type="InterPro" id="IPR000014">
    <property type="entry name" value="PAS"/>
</dbReference>
<dbReference type="Pfam" id="PF13426">
    <property type="entry name" value="PAS_9"/>
    <property type="match status" value="1"/>
</dbReference>
<evidence type="ECO:0000256" key="4">
    <source>
        <dbReference type="ARBA" id="ARBA00022679"/>
    </source>
</evidence>
<dbReference type="PROSITE" id="PS50109">
    <property type="entry name" value="HIS_KIN"/>
    <property type="match status" value="1"/>
</dbReference>
<evidence type="ECO:0000256" key="5">
    <source>
        <dbReference type="ARBA" id="ARBA00022777"/>
    </source>
</evidence>
<protein>
    <recommendedName>
        <fullName evidence="2">histidine kinase</fullName>
        <ecNumber evidence="2">2.7.13.3</ecNumber>
    </recommendedName>
</protein>
<dbReference type="PROSITE" id="PS50110">
    <property type="entry name" value="RESPONSE_REGULATORY"/>
    <property type="match status" value="1"/>
</dbReference>
<dbReference type="PRINTS" id="PR00344">
    <property type="entry name" value="BCTRLSENSOR"/>
</dbReference>
<proteinExistence type="predicted"/>
<dbReference type="Pfam" id="PF13188">
    <property type="entry name" value="PAS_8"/>
    <property type="match status" value="1"/>
</dbReference>
<dbReference type="Proteomes" id="UP000672097">
    <property type="component" value="Unassembled WGS sequence"/>
</dbReference>
<feature type="domain" description="PAS" evidence="10">
    <location>
        <begin position="322"/>
        <end position="398"/>
    </location>
</feature>
<name>A0ABS5DSP3_9BURK</name>
<evidence type="ECO:0000256" key="1">
    <source>
        <dbReference type="ARBA" id="ARBA00000085"/>
    </source>
</evidence>
<dbReference type="Pfam" id="PF00989">
    <property type="entry name" value="PAS"/>
    <property type="match status" value="1"/>
</dbReference>
<feature type="modified residue" description="4-aspartylphosphate" evidence="6">
    <location>
        <position position="877"/>
    </location>
</feature>
<dbReference type="InterPro" id="IPR003661">
    <property type="entry name" value="HisK_dim/P_dom"/>
</dbReference>
<dbReference type="Gene3D" id="3.30.565.10">
    <property type="entry name" value="Histidine kinase-like ATPase, C-terminal domain"/>
    <property type="match status" value="1"/>
</dbReference>
<dbReference type="PANTHER" id="PTHR43047">
    <property type="entry name" value="TWO-COMPONENT HISTIDINE PROTEIN KINASE"/>
    <property type="match status" value="1"/>
</dbReference>
<evidence type="ECO:0000313" key="12">
    <source>
        <dbReference type="EMBL" id="MBQ0934079.1"/>
    </source>
</evidence>
<dbReference type="PROSITE" id="PS50113">
    <property type="entry name" value="PAC"/>
    <property type="match status" value="1"/>
</dbReference>